<feature type="transmembrane region" description="Helical" evidence="1">
    <location>
        <begin position="369"/>
        <end position="386"/>
    </location>
</feature>
<feature type="transmembrane region" description="Helical" evidence="1">
    <location>
        <begin position="51"/>
        <end position="72"/>
    </location>
</feature>
<dbReference type="EMBL" id="JAMQQD010000004">
    <property type="protein sequence ID" value="MCW7516110.1"/>
    <property type="molecule type" value="Genomic_DNA"/>
</dbReference>
<organism evidence="2 3">
    <name type="scientific">Leptospira levettii</name>
    <dbReference type="NCBI Taxonomy" id="2023178"/>
    <lineage>
        <taxon>Bacteria</taxon>
        <taxon>Pseudomonadati</taxon>
        <taxon>Spirochaetota</taxon>
        <taxon>Spirochaetia</taxon>
        <taxon>Leptospirales</taxon>
        <taxon>Leptospiraceae</taxon>
        <taxon>Leptospira</taxon>
    </lineage>
</organism>
<feature type="transmembrane region" description="Helical" evidence="1">
    <location>
        <begin position="338"/>
        <end position="362"/>
    </location>
</feature>
<evidence type="ECO:0000256" key="1">
    <source>
        <dbReference type="SAM" id="Phobius"/>
    </source>
</evidence>
<feature type="transmembrane region" description="Helical" evidence="1">
    <location>
        <begin position="180"/>
        <end position="208"/>
    </location>
</feature>
<feature type="transmembrane region" description="Helical" evidence="1">
    <location>
        <begin position="303"/>
        <end position="323"/>
    </location>
</feature>
<evidence type="ECO:0000313" key="3">
    <source>
        <dbReference type="Proteomes" id="UP001209694"/>
    </source>
</evidence>
<evidence type="ECO:0000313" key="2">
    <source>
        <dbReference type="EMBL" id="MCW7516110.1"/>
    </source>
</evidence>
<name>A0A6H3NAG5_9LEPT</name>
<dbReference type="AlphaFoldDB" id="A0A6H3NAG5"/>
<dbReference type="Proteomes" id="UP001209694">
    <property type="component" value="Unassembled WGS sequence"/>
</dbReference>
<evidence type="ECO:0008006" key="4">
    <source>
        <dbReference type="Google" id="ProtNLM"/>
    </source>
</evidence>
<sequence>MLLFFIYPLLLFFVVNAFDRNSFFIIIISAFSLSLYFFVLGKKLHVFKNQFLLFFLYNLLLRFFVIGSTPHFSDDVYRYLFDAKILLNGQFPYEFTPTEWMNFHTNAEDELNWLYSNMNSSHYYSVYPLFLLLFFMIGSILNSFLHSMFLGVQIVFVFVDMVNLSLIRRFYPKESMEFYWIYFANPIILIEGISQMHPEILLVPWIIILLQTNNNWKQGIVLSILTQLKFNTLIFVFGYIKEKRKILTILVGILFSCFLWKLTVFSNLESQGSKGIGLFFHSFRFAGLSEPFLYLIMNQLGHAYLSGFVSLCICGFLFIYLIFHQNFRYFPVEKKLFVLYFCFLFWSPVIHPWYWILFILLGVVNRIRLIWQSFLVLLTFLSYLIYVSENYFYLYWVLSFFVIGLYGIKEIDYFRKTTNPRASENSLSEDTW</sequence>
<feature type="transmembrane region" description="Helical" evidence="1">
    <location>
        <begin position="247"/>
        <end position="266"/>
    </location>
</feature>
<dbReference type="RefSeq" id="WP_135652239.1">
    <property type="nucleotide sequence ID" value="NZ_JAMQPS010000003.1"/>
</dbReference>
<proteinExistence type="predicted"/>
<comment type="caution">
    <text evidence="2">The sequence shown here is derived from an EMBL/GenBank/DDBJ whole genome shotgun (WGS) entry which is preliminary data.</text>
</comment>
<dbReference type="Pfam" id="PF26314">
    <property type="entry name" value="MptA_B_family"/>
    <property type="match status" value="1"/>
</dbReference>
<feature type="transmembrane region" description="Helical" evidence="1">
    <location>
        <begin position="20"/>
        <end position="39"/>
    </location>
</feature>
<accession>A0A6H3NAG5</accession>
<feature type="transmembrane region" description="Helical" evidence="1">
    <location>
        <begin position="126"/>
        <end position="159"/>
    </location>
</feature>
<feature type="transmembrane region" description="Helical" evidence="1">
    <location>
        <begin position="220"/>
        <end position="240"/>
    </location>
</feature>
<feature type="transmembrane region" description="Helical" evidence="1">
    <location>
        <begin position="392"/>
        <end position="408"/>
    </location>
</feature>
<reference evidence="2" key="1">
    <citation type="submission" date="2022-06" db="EMBL/GenBank/DDBJ databases">
        <title>Leptospira isolates from biofilms formed at urban environments.</title>
        <authorList>
            <person name="Ribeiro P.S."/>
            <person name="Sousa T."/>
            <person name="Carvalho N."/>
            <person name="Aburjaile F."/>
            <person name="Neves F."/>
            <person name="Oliveira D."/>
            <person name="Blanco L."/>
            <person name="Lima J."/>
            <person name="Costa F."/>
            <person name="Brenig B."/>
            <person name="Soares S."/>
            <person name="Ramos R."/>
            <person name="Goes-Neto A."/>
            <person name="Matiuzzi M."/>
            <person name="Azevedo V."/>
            <person name="Ristow P."/>
        </authorList>
    </citation>
    <scope>NUCLEOTIDE SEQUENCE</scope>
    <source>
        <strain evidence="2">VSF7</strain>
    </source>
</reference>
<protein>
    <recommendedName>
        <fullName evidence="4">DUF2029 domain-containing protein</fullName>
    </recommendedName>
</protein>
<keyword evidence="1" id="KW-0472">Membrane</keyword>
<gene>
    <name evidence="2" type="ORF">ND810_13150</name>
</gene>
<feature type="transmembrane region" description="Helical" evidence="1">
    <location>
        <begin position="278"/>
        <end position="296"/>
    </location>
</feature>
<keyword evidence="1" id="KW-0812">Transmembrane</keyword>
<keyword evidence="1" id="KW-1133">Transmembrane helix</keyword>